<dbReference type="AlphaFoldDB" id="A0AAW1JN98"/>
<dbReference type="InterPro" id="IPR009053">
    <property type="entry name" value="Prefoldin"/>
</dbReference>
<dbReference type="Proteomes" id="UP001443914">
    <property type="component" value="Unassembled WGS sequence"/>
</dbReference>
<dbReference type="GO" id="GO:0006457">
    <property type="term" value="P:protein folding"/>
    <property type="evidence" value="ECO:0007669"/>
    <property type="project" value="UniProtKB-ARBA"/>
</dbReference>
<accession>A0AAW1JN98</accession>
<dbReference type="Pfam" id="PF02996">
    <property type="entry name" value="Prefoldin"/>
    <property type="match status" value="1"/>
</dbReference>
<evidence type="ECO:0000313" key="1">
    <source>
        <dbReference type="EMBL" id="KAK9705854.1"/>
    </source>
</evidence>
<dbReference type="PANTHER" id="PTHR13345">
    <property type="entry name" value="MEDIATOR OF RNA POLYMERASE II TRANSCRIPTION SUBUNIT 10"/>
    <property type="match status" value="1"/>
</dbReference>
<dbReference type="EMBL" id="JBDFQZ010000007">
    <property type="protein sequence ID" value="KAK9705854.1"/>
    <property type="molecule type" value="Genomic_DNA"/>
</dbReference>
<organism evidence="1 2">
    <name type="scientific">Saponaria officinalis</name>
    <name type="common">Common soapwort</name>
    <name type="synonym">Lychnis saponaria</name>
    <dbReference type="NCBI Taxonomy" id="3572"/>
    <lineage>
        <taxon>Eukaryota</taxon>
        <taxon>Viridiplantae</taxon>
        <taxon>Streptophyta</taxon>
        <taxon>Embryophyta</taxon>
        <taxon>Tracheophyta</taxon>
        <taxon>Spermatophyta</taxon>
        <taxon>Magnoliopsida</taxon>
        <taxon>eudicotyledons</taxon>
        <taxon>Gunneridae</taxon>
        <taxon>Pentapetalae</taxon>
        <taxon>Caryophyllales</taxon>
        <taxon>Caryophyllaceae</taxon>
        <taxon>Caryophylleae</taxon>
        <taxon>Saponaria</taxon>
    </lineage>
</organism>
<comment type="caution">
    <text evidence="1">The sequence shown here is derived from an EMBL/GenBank/DDBJ whole genome shotgun (WGS) entry which is preliminary data.</text>
</comment>
<dbReference type="SUPFAM" id="SSF46579">
    <property type="entry name" value="Prefoldin"/>
    <property type="match status" value="1"/>
</dbReference>
<evidence type="ECO:0000313" key="2">
    <source>
        <dbReference type="Proteomes" id="UP001443914"/>
    </source>
</evidence>
<name>A0AAW1JN98_SAPOF</name>
<gene>
    <name evidence="1" type="ORF">RND81_07G087200</name>
</gene>
<dbReference type="CDD" id="cd23158">
    <property type="entry name" value="Prefoldin_UXT"/>
    <property type="match status" value="1"/>
</dbReference>
<dbReference type="GO" id="GO:0016592">
    <property type="term" value="C:mediator complex"/>
    <property type="evidence" value="ECO:0007669"/>
    <property type="project" value="TreeGrafter"/>
</dbReference>
<dbReference type="GO" id="GO:0003712">
    <property type="term" value="F:transcription coregulator activity"/>
    <property type="evidence" value="ECO:0007669"/>
    <property type="project" value="TreeGrafter"/>
</dbReference>
<protein>
    <submittedName>
        <fullName evidence="1">Uncharacterized protein</fullName>
    </submittedName>
</protein>
<reference evidence="1" key="1">
    <citation type="submission" date="2024-03" db="EMBL/GenBank/DDBJ databases">
        <title>WGS assembly of Saponaria officinalis var. Norfolk2.</title>
        <authorList>
            <person name="Jenkins J."/>
            <person name="Shu S."/>
            <person name="Grimwood J."/>
            <person name="Barry K."/>
            <person name="Goodstein D."/>
            <person name="Schmutz J."/>
            <person name="Leebens-Mack J."/>
            <person name="Osbourn A."/>
        </authorList>
    </citation>
    <scope>NUCLEOTIDE SEQUENCE [LARGE SCALE GENOMIC DNA]</scope>
    <source>
        <strain evidence="1">JIC</strain>
    </source>
</reference>
<keyword evidence="2" id="KW-1185">Reference proteome</keyword>
<dbReference type="Gene3D" id="1.10.287.370">
    <property type="match status" value="1"/>
</dbReference>
<dbReference type="GO" id="GO:0009409">
    <property type="term" value="P:response to cold"/>
    <property type="evidence" value="ECO:0007669"/>
    <property type="project" value="UniProtKB-ARBA"/>
</dbReference>
<dbReference type="PANTHER" id="PTHR13345:SF9">
    <property type="entry name" value="PROTEIN UXT"/>
    <property type="match status" value="1"/>
</dbReference>
<proteinExistence type="predicted"/>
<dbReference type="GO" id="GO:0045944">
    <property type="term" value="P:positive regulation of transcription by RNA polymerase II"/>
    <property type="evidence" value="ECO:0007669"/>
    <property type="project" value="TreeGrafter"/>
</dbReference>
<sequence length="145" mass="16367">MNGLLNPSFLSSLKKCNASLQNYKGTRFLNNRRPTSIWKKNIQDLEKNSVTSLKTLINLGSEVYAQGEVPDTRHIFVDVGFGFNVEFTLSEAINFILAKEQWLAKFSPLLGSSFFSAHHLLYNPTVLQFFFNCGLSVLLQLWSSG</sequence>
<dbReference type="InterPro" id="IPR004127">
    <property type="entry name" value="Prefoldin_subunit_alpha"/>
</dbReference>